<dbReference type="InterPro" id="IPR029057">
    <property type="entry name" value="PRTase-like"/>
</dbReference>
<dbReference type="SUPFAM" id="SSF53271">
    <property type="entry name" value="PRTase-like"/>
    <property type="match status" value="1"/>
</dbReference>
<evidence type="ECO:0000313" key="2">
    <source>
        <dbReference type="EMBL" id="KUG14940.1"/>
    </source>
</evidence>
<feature type="domain" description="Phosphoribosyltransferase" evidence="1">
    <location>
        <begin position="90"/>
        <end position="175"/>
    </location>
</feature>
<name>A0A0W8F253_9ZZZZ</name>
<comment type="caution">
    <text evidence="2">The sequence shown here is derived from an EMBL/GenBank/DDBJ whole genome shotgun (WGS) entry which is preliminary data.</text>
</comment>
<dbReference type="InterPro" id="IPR000836">
    <property type="entry name" value="PRTase_dom"/>
</dbReference>
<protein>
    <submittedName>
        <fullName evidence="2">Phosphoribosyl transferase domain protein</fullName>
    </submittedName>
</protein>
<dbReference type="Pfam" id="PF00156">
    <property type="entry name" value="Pribosyltran"/>
    <property type="match status" value="1"/>
</dbReference>
<dbReference type="Gene3D" id="3.30.1310.20">
    <property type="entry name" value="PRTase-like"/>
    <property type="match status" value="1"/>
</dbReference>
<dbReference type="EMBL" id="LNQE01001602">
    <property type="protein sequence ID" value="KUG14940.1"/>
    <property type="molecule type" value="Genomic_DNA"/>
</dbReference>
<keyword evidence="2" id="KW-0808">Transferase</keyword>
<gene>
    <name evidence="2" type="ORF">ASZ90_015408</name>
</gene>
<dbReference type="Gene3D" id="3.40.50.2020">
    <property type="match status" value="1"/>
</dbReference>
<dbReference type="GO" id="GO:0016740">
    <property type="term" value="F:transferase activity"/>
    <property type="evidence" value="ECO:0007669"/>
    <property type="project" value="UniProtKB-KW"/>
</dbReference>
<accession>A0A0W8F253</accession>
<reference evidence="2" key="1">
    <citation type="journal article" date="2015" name="Proc. Natl. Acad. Sci. U.S.A.">
        <title>Networks of energetic and metabolic interactions define dynamics in microbial communities.</title>
        <authorList>
            <person name="Embree M."/>
            <person name="Liu J.K."/>
            <person name="Al-Bassam M.M."/>
            <person name="Zengler K."/>
        </authorList>
    </citation>
    <scope>NUCLEOTIDE SEQUENCE</scope>
</reference>
<evidence type="ECO:0000259" key="1">
    <source>
        <dbReference type="Pfam" id="PF00156"/>
    </source>
</evidence>
<dbReference type="CDD" id="cd06223">
    <property type="entry name" value="PRTases_typeI"/>
    <property type="match status" value="1"/>
</dbReference>
<proteinExistence type="predicted"/>
<organism evidence="2">
    <name type="scientific">hydrocarbon metagenome</name>
    <dbReference type="NCBI Taxonomy" id="938273"/>
    <lineage>
        <taxon>unclassified sequences</taxon>
        <taxon>metagenomes</taxon>
        <taxon>ecological metagenomes</taxon>
    </lineage>
</organism>
<sequence length="237" mass="25772">MGRVIEEAALHNRVRVFQDRREAGAKLAGCIRGQLVFHQPLIVCAIPAGGVPVGLELAEKLPARLMLGIVRKVKIPGNPEAGFGAVTWEGSVLFNEALIRQIGLTRQEIDAAVQETRENIRDRMERFTGGRPLPSLQGTAVMITDDGLASGYTMLAAIRAARNGGAREITVAVPTGSAGAVSLVAAEADLVVCLNQRDRYPFAVADAYRSWYDLDDREVSALIREAGEKDLLWNRKR</sequence>
<dbReference type="AlphaFoldDB" id="A0A0W8F253"/>